<dbReference type="InterPro" id="IPR001638">
    <property type="entry name" value="Solute-binding_3/MltF_N"/>
</dbReference>
<feature type="chain" id="PRO_5017343423" description="Putative aliphatic sulfonates-binding protein" evidence="7">
    <location>
        <begin position="24"/>
        <end position="328"/>
    </location>
</feature>
<comment type="similarity">
    <text evidence="2">Belongs to the bacterial solute-binding protein SsuA/TauA family.</text>
</comment>
<name>A0A399LZP0_9PSED</name>
<evidence type="ECO:0000256" key="3">
    <source>
        <dbReference type="ARBA" id="ARBA00022448"/>
    </source>
</evidence>
<dbReference type="InterPro" id="IPR015168">
    <property type="entry name" value="SsuA/THI5"/>
</dbReference>
<feature type="domain" description="Solute-binding protein family 3/N-terminal" evidence="8">
    <location>
        <begin position="19"/>
        <end position="239"/>
    </location>
</feature>
<feature type="signal peptide" evidence="7">
    <location>
        <begin position="1"/>
        <end position="23"/>
    </location>
</feature>
<comment type="subcellular location">
    <subcellularLocation>
        <location evidence="1">Periplasm</location>
    </subcellularLocation>
</comment>
<dbReference type="GO" id="GO:0042597">
    <property type="term" value="C:periplasmic space"/>
    <property type="evidence" value="ECO:0007669"/>
    <property type="project" value="UniProtKB-SubCell"/>
</dbReference>
<dbReference type="EMBL" id="QWLL01000067">
    <property type="protein sequence ID" value="RII74216.1"/>
    <property type="molecule type" value="Genomic_DNA"/>
</dbReference>
<keyword evidence="3" id="KW-0813">Transport</keyword>
<comment type="function">
    <text evidence="5">Part of a binding-protein-dependent transport system for aliphatic sulfonates. Putative binding protein.</text>
</comment>
<dbReference type="PANTHER" id="PTHR30024:SF48">
    <property type="entry name" value="ABC TRANSPORTER SUBSTRATE-BINDING PROTEIN"/>
    <property type="match status" value="1"/>
</dbReference>
<accession>A0A399LZP0</accession>
<evidence type="ECO:0000256" key="7">
    <source>
        <dbReference type="SAM" id="SignalP"/>
    </source>
</evidence>
<evidence type="ECO:0000256" key="2">
    <source>
        <dbReference type="ARBA" id="ARBA00010742"/>
    </source>
</evidence>
<evidence type="ECO:0000259" key="8">
    <source>
        <dbReference type="SMART" id="SM00062"/>
    </source>
</evidence>
<dbReference type="FunFam" id="3.40.190.10:FF:000050">
    <property type="entry name" value="Sulfonate ABC transporter substrate-binding protein"/>
    <property type="match status" value="1"/>
</dbReference>
<dbReference type="AlphaFoldDB" id="A0A399LZP0"/>
<dbReference type="SMART" id="SM00062">
    <property type="entry name" value="PBPb"/>
    <property type="match status" value="1"/>
</dbReference>
<evidence type="ECO:0000256" key="4">
    <source>
        <dbReference type="ARBA" id="ARBA00022729"/>
    </source>
</evidence>
<keyword evidence="4 7" id="KW-0732">Signal</keyword>
<dbReference type="GO" id="GO:0016020">
    <property type="term" value="C:membrane"/>
    <property type="evidence" value="ECO:0007669"/>
    <property type="project" value="InterPro"/>
</dbReference>
<dbReference type="PANTHER" id="PTHR30024">
    <property type="entry name" value="ALIPHATIC SULFONATES-BINDING PROTEIN-RELATED"/>
    <property type="match status" value="1"/>
</dbReference>
<dbReference type="SUPFAM" id="SSF53850">
    <property type="entry name" value="Periplasmic binding protein-like II"/>
    <property type="match status" value="1"/>
</dbReference>
<dbReference type="GO" id="GO:0042626">
    <property type="term" value="F:ATPase-coupled transmembrane transporter activity"/>
    <property type="evidence" value="ECO:0007669"/>
    <property type="project" value="InterPro"/>
</dbReference>
<evidence type="ECO:0000256" key="6">
    <source>
        <dbReference type="ARBA" id="ARBA00070228"/>
    </source>
</evidence>
<proteinExistence type="inferred from homology"/>
<comment type="caution">
    <text evidence="9">The sequence shown here is derived from an EMBL/GenBank/DDBJ whole genome shotgun (WGS) entry which is preliminary data.</text>
</comment>
<reference evidence="9 10" key="1">
    <citation type="submission" date="2018-08" db="EMBL/GenBank/DDBJ databases">
        <title>Draft genome sequence of the cyanotroph, Pseudomonas monteilii BCN3.</title>
        <authorList>
            <person name="Jones L.B."/>
            <person name="Kunz D.A."/>
        </authorList>
    </citation>
    <scope>NUCLEOTIDE SEQUENCE [LARGE SCALE GENOMIC DNA]</scope>
    <source>
        <strain evidence="9 10">BCN3</strain>
    </source>
</reference>
<dbReference type="NCBIfam" id="TIGR01728">
    <property type="entry name" value="SsuA_fam"/>
    <property type="match status" value="1"/>
</dbReference>
<protein>
    <recommendedName>
        <fullName evidence="6">Putative aliphatic sulfonates-binding protein</fullName>
    </recommendedName>
</protein>
<dbReference type="Pfam" id="PF09084">
    <property type="entry name" value="NMT1"/>
    <property type="match status" value="1"/>
</dbReference>
<evidence type="ECO:0000313" key="9">
    <source>
        <dbReference type="EMBL" id="RII74216.1"/>
    </source>
</evidence>
<evidence type="ECO:0000256" key="5">
    <source>
        <dbReference type="ARBA" id="ARBA00055538"/>
    </source>
</evidence>
<evidence type="ECO:0000256" key="1">
    <source>
        <dbReference type="ARBA" id="ARBA00004418"/>
    </source>
</evidence>
<evidence type="ECO:0000313" key="10">
    <source>
        <dbReference type="Proteomes" id="UP000265875"/>
    </source>
</evidence>
<dbReference type="Gene3D" id="3.40.190.10">
    <property type="entry name" value="Periplasmic binding protein-like II"/>
    <property type="match status" value="2"/>
</dbReference>
<dbReference type="Proteomes" id="UP000265875">
    <property type="component" value="Unassembled WGS sequence"/>
</dbReference>
<organism evidence="9 10">
    <name type="scientific">Pseudomonas monteilii</name>
    <dbReference type="NCBI Taxonomy" id="76759"/>
    <lineage>
        <taxon>Bacteria</taxon>
        <taxon>Pseudomonadati</taxon>
        <taxon>Pseudomonadota</taxon>
        <taxon>Gammaproteobacteria</taxon>
        <taxon>Pseudomonadales</taxon>
        <taxon>Pseudomonadaceae</taxon>
        <taxon>Pseudomonas</taxon>
    </lineage>
</organism>
<sequence>MLIRTFMTSLLSASVLLATLASAADLEPLRVANQKSSLKVLLEAAGELKDVPYRIDFSEFAAAAPLGEALNAGAVDIGALGDAPYVFALGAGAPLKTISITHADGRFSTSILVPKDSPLKSVTDLKGKRIVTNRGSIGHFLVIRALQDAGLKTSDVTFVNLLPTDARSALESGNADAWSTWDPYTTIAITQNGARILRKGDDLLTNHLYLAATNKAIADKRPQLDDFVQRIDRAWSWVNSHPREYAQAQSKVTGLPVEVHLASASNTDFQPVAITDAVIANLQNTADTYLAEGVLTRPVNVSQGFDTSFNASRHLQEKQLATTTERQP</sequence>
<gene>
    <name evidence="9" type="ORF">D0894_27780</name>
</gene>
<dbReference type="InterPro" id="IPR010067">
    <property type="entry name" value="ABC_SsuA_sub-bd"/>
</dbReference>
<dbReference type="CDD" id="cd13558">
    <property type="entry name" value="PBP2_SsuA_like_2"/>
    <property type="match status" value="1"/>
</dbReference>